<sequence>MYNLKRGFFQGKEIILIRNPGCPTCGIVSYLVKNKIKISEYQHLQNIFKKRFAAISKKATFADPRRDVA</sequence>
<proteinExistence type="predicted"/>
<protein>
    <submittedName>
        <fullName evidence="1">Uncharacterized protein</fullName>
    </submittedName>
</protein>
<organism evidence="1 2">
    <name type="scientific">Mucilaginibacter hurinus</name>
    <dbReference type="NCBI Taxonomy" id="2201324"/>
    <lineage>
        <taxon>Bacteria</taxon>
        <taxon>Pseudomonadati</taxon>
        <taxon>Bacteroidota</taxon>
        <taxon>Sphingobacteriia</taxon>
        <taxon>Sphingobacteriales</taxon>
        <taxon>Sphingobacteriaceae</taxon>
        <taxon>Mucilaginibacter</taxon>
    </lineage>
</organism>
<dbReference type="AlphaFoldDB" id="A0A367GQW8"/>
<evidence type="ECO:0000313" key="2">
    <source>
        <dbReference type="Proteomes" id="UP000253209"/>
    </source>
</evidence>
<name>A0A367GQW8_9SPHI</name>
<dbReference type="EMBL" id="QGDC01000002">
    <property type="protein sequence ID" value="RCH55857.1"/>
    <property type="molecule type" value="Genomic_DNA"/>
</dbReference>
<keyword evidence="2" id="KW-1185">Reference proteome</keyword>
<gene>
    <name evidence="1" type="ORF">DJ568_03630</name>
</gene>
<comment type="caution">
    <text evidence="1">The sequence shown here is derived from an EMBL/GenBank/DDBJ whole genome shotgun (WGS) entry which is preliminary data.</text>
</comment>
<dbReference type="Proteomes" id="UP000253209">
    <property type="component" value="Unassembled WGS sequence"/>
</dbReference>
<evidence type="ECO:0000313" key="1">
    <source>
        <dbReference type="EMBL" id="RCH55857.1"/>
    </source>
</evidence>
<reference evidence="1 2" key="1">
    <citation type="submission" date="2018-05" db="EMBL/GenBank/DDBJ databases">
        <title>Mucilaginibacter hurinus sp. nov., isolated from briquette warehouse soil.</title>
        <authorList>
            <person name="Choi L."/>
        </authorList>
    </citation>
    <scope>NUCLEOTIDE SEQUENCE [LARGE SCALE GENOMIC DNA]</scope>
    <source>
        <strain evidence="1 2">ZR32</strain>
    </source>
</reference>
<accession>A0A367GQW8</accession>